<reference evidence="2 3" key="1">
    <citation type="submission" date="2023-02" db="EMBL/GenBank/DDBJ databases">
        <title>Novel Oscillospiraceae bacterial genomes.</title>
        <authorList>
            <person name="Srinivasan S."/>
            <person name="Austin M.N."/>
            <person name="Fiedler T.L."/>
            <person name="Strenk S.M."/>
            <person name="Agnew K.J."/>
            <person name="Nagana Gowda G.A."/>
            <person name="Raftery D."/>
            <person name="Beamer M.A."/>
            <person name="Achilles S.L."/>
            <person name="Wiesenfeld H.C."/>
            <person name="Fredricks D.N."/>
            <person name="Hillier S.L."/>
        </authorList>
    </citation>
    <scope>NUCLEOTIDE SEQUENCE [LARGE SCALE GENOMIC DNA]</scope>
    <source>
        <strain evidence="2 3">CHIC02 1186E3-8</strain>
    </source>
</reference>
<evidence type="ECO:0000259" key="1">
    <source>
        <dbReference type="SMART" id="SM00481"/>
    </source>
</evidence>
<sequence>MEILFDLHTHTIMSGHAYNTIEENIVEAYNIGLQAYGFSDHGPAIEGGPAEVYFRHFRIFPRHYKNMYVLCGVEAVITDYDGHIDLNGKALERVDYAIASLHSWCLQPGTCAENMRAYRGAMQNPYVKIIGHPDDQAYETDYDELAYMAQKYGVALELNESSLDPESVRSGSVREKMRLIMKYCRRYQTPVILGSDAHHKSYIARFEQVRELLASENFPQELVLNNSLAKLRRVLNHPDIIK</sequence>
<evidence type="ECO:0000313" key="3">
    <source>
        <dbReference type="Proteomes" id="UP001220478"/>
    </source>
</evidence>
<dbReference type="Gene3D" id="3.20.20.140">
    <property type="entry name" value="Metal-dependent hydrolases"/>
    <property type="match status" value="1"/>
</dbReference>
<dbReference type="CDD" id="cd07437">
    <property type="entry name" value="PHP_HisPPase_Ycdx_like"/>
    <property type="match status" value="1"/>
</dbReference>
<gene>
    <name evidence="2" type="ORF">PYS61_02305</name>
</gene>
<organism evidence="2 3">
    <name type="scientific">Amygdalobacter indicium</name>
    <dbReference type="NCBI Taxonomy" id="3029272"/>
    <lineage>
        <taxon>Bacteria</taxon>
        <taxon>Bacillati</taxon>
        <taxon>Bacillota</taxon>
        <taxon>Clostridia</taxon>
        <taxon>Eubacteriales</taxon>
        <taxon>Oscillospiraceae</taxon>
        <taxon>Amygdalobacter</taxon>
    </lineage>
</organism>
<dbReference type="SUPFAM" id="SSF89550">
    <property type="entry name" value="PHP domain-like"/>
    <property type="match status" value="1"/>
</dbReference>
<proteinExistence type="predicted"/>
<dbReference type="PANTHER" id="PTHR36928:SF1">
    <property type="entry name" value="PHOSPHATASE YCDX-RELATED"/>
    <property type="match status" value="1"/>
</dbReference>
<dbReference type="InterPro" id="IPR004013">
    <property type="entry name" value="PHP_dom"/>
</dbReference>
<keyword evidence="3" id="KW-1185">Reference proteome</keyword>
<dbReference type="InterPro" id="IPR003141">
    <property type="entry name" value="Pol/His_phosphatase_N"/>
</dbReference>
<feature type="domain" description="Polymerase/histidinol phosphatase N-terminal" evidence="1">
    <location>
        <begin position="5"/>
        <end position="79"/>
    </location>
</feature>
<dbReference type="EMBL" id="CP118868">
    <property type="protein sequence ID" value="WEG36024.1"/>
    <property type="molecule type" value="Genomic_DNA"/>
</dbReference>
<accession>A0ABY8C934</accession>
<dbReference type="SMART" id="SM00481">
    <property type="entry name" value="POLIIIAc"/>
    <property type="match status" value="1"/>
</dbReference>
<name>A0ABY8C934_9FIRM</name>
<dbReference type="Pfam" id="PF02811">
    <property type="entry name" value="PHP"/>
    <property type="match status" value="1"/>
</dbReference>
<dbReference type="InterPro" id="IPR016195">
    <property type="entry name" value="Pol/histidinol_Pase-like"/>
</dbReference>
<dbReference type="Proteomes" id="UP001220478">
    <property type="component" value="Chromosome"/>
</dbReference>
<protein>
    <submittedName>
        <fullName evidence="2">Phosphatase</fullName>
    </submittedName>
</protein>
<dbReference type="PANTHER" id="PTHR36928">
    <property type="entry name" value="PHOSPHATASE YCDX-RELATED"/>
    <property type="match status" value="1"/>
</dbReference>
<evidence type="ECO:0000313" key="2">
    <source>
        <dbReference type="EMBL" id="WEG36024.1"/>
    </source>
</evidence>
<dbReference type="InterPro" id="IPR050243">
    <property type="entry name" value="PHP_phosphatase"/>
</dbReference>
<dbReference type="RefSeq" id="WP_315572042.1">
    <property type="nucleotide sequence ID" value="NZ_CP118868.1"/>
</dbReference>